<dbReference type="Gene3D" id="1.10.510.10">
    <property type="entry name" value="Transferase(Phosphotransferase) domain 1"/>
    <property type="match status" value="1"/>
</dbReference>
<evidence type="ECO:0000256" key="15">
    <source>
        <dbReference type="SAM" id="Phobius"/>
    </source>
</evidence>
<evidence type="ECO:0000256" key="11">
    <source>
        <dbReference type="ARBA" id="ARBA00022989"/>
    </source>
</evidence>
<evidence type="ECO:0000256" key="14">
    <source>
        <dbReference type="PROSITE-ProRule" id="PRU10141"/>
    </source>
</evidence>
<reference evidence="18 19" key="1">
    <citation type="journal article" date="2022" name="Cell">
        <title>Repeat-based holocentromeres influence genome architecture and karyotype evolution.</title>
        <authorList>
            <person name="Hofstatter P.G."/>
            <person name="Thangavel G."/>
            <person name="Lux T."/>
            <person name="Neumann P."/>
            <person name="Vondrak T."/>
            <person name="Novak P."/>
            <person name="Zhang M."/>
            <person name="Costa L."/>
            <person name="Castellani M."/>
            <person name="Scott A."/>
            <person name="Toegelov H."/>
            <person name="Fuchs J."/>
            <person name="Mata-Sucre Y."/>
            <person name="Dias Y."/>
            <person name="Vanzela A.L.L."/>
            <person name="Huettel B."/>
            <person name="Almeida C.C.S."/>
            <person name="Simkova H."/>
            <person name="Souza G."/>
            <person name="Pedrosa-Harand A."/>
            <person name="Macas J."/>
            <person name="Mayer K.F.X."/>
            <person name="Houben A."/>
            <person name="Marques A."/>
        </authorList>
    </citation>
    <scope>NUCLEOTIDE SEQUENCE [LARGE SCALE GENOMIC DNA]</scope>
    <source>
        <strain evidence="18">RhyTen1mFocal</strain>
    </source>
</reference>
<organism evidence="18 19">
    <name type="scientific">Rhynchospora tenuis</name>
    <dbReference type="NCBI Taxonomy" id="198213"/>
    <lineage>
        <taxon>Eukaryota</taxon>
        <taxon>Viridiplantae</taxon>
        <taxon>Streptophyta</taxon>
        <taxon>Embryophyta</taxon>
        <taxon>Tracheophyta</taxon>
        <taxon>Spermatophyta</taxon>
        <taxon>Magnoliopsida</taxon>
        <taxon>Liliopsida</taxon>
        <taxon>Poales</taxon>
        <taxon>Cyperaceae</taxon>
        <taxon>Cyperoideae</taxon>
        <taxon>Rhynchosporeae</taxon>
        <taxon>Rhynchospora</taxon>
    </lineage>
</organism>
<evidence type="ECO:0000256" key="7">
    <source>
        <dbReference type="ARBA" id="ARBA00022737"/>
    </source>
</evidence>
<dbReference type="InterPro" id="IPR000719">
    <property type="entry name" value="Prot_kinase_dom"/>
</dbReference>
<dbReference type="InterPro" id="IPR001611">
    <property type="entry name" value="Leu-rich_rpt"/>
</dbReference>
<dbReference type="SUPFAM" id="SSF52058">
    <property type="entry name" value="L domain-like"/>
    <property type="match status" value="1"/>
</dbReference>
<dbReference type="SMART" id="SM00220">
    <property type="entry name" value="S_TKc"/>
    <property type="match status" value="1"/>
</dbReference>
<dbReference type="PANTHER" id="PTHR45631">
    <property type="entry name" value="OS07G0107800 PROTEIN-RELATED"/>
    <property type="match status" value="1"/>
</dbReference>
<gene>
    <name evidence="18" type="ORF">LUZ61_013204</name>
</gene>
<keyword evidence="2" id="KW-0723">Serine/threonine-protein kinase</keyword>
<accession>A0AAD5W861</accession>
<proteinExistence type="predicted"/>
<dbReference type="FunFam" id="3.30.200.20:FF:000394">
    <property type="entry name" value="Leucine-rich repeat receptor-like protein kinase"/>
    <property type="match status" value="1"/>
</dbReference>
<dbReference type="PROSITE" id="PS00107">
    <property type="entry name" value="PROTEIN_KINASE_ATP"/>
    <property type="match status" value="1"/>
</dbReference>
<evidence type="ECO:0000256" key="10">
    <source>
        <dbReference type="ARBA" id="ARBA00022840"/>
    </source>
</evidence>
<feature type="chain" id="PRO_5041953221" description="Protein kinase domain-containing protein" evidence="16">
    <location>
        <begin position="21"/>
        <end position="929"/>
    </location>
</feature>
<dbReference type="InterPro" id="IPR008271">
    <property type="entry name" value="Ser/Thr_kinase_AS"/>
</dbReference>
<protein>
    <recommendedName>
        <fullName evidence="17">Protein kinase domain-containing protein</fullName>
    </recommendedName>
</protein>
<dbReference type="InterPro" id="IPR032675">
    <property type="entry name" value="LRR_dom_sf"/>
</dbReference>
<keyword evidence="4" id="KW-0433">Leucine-rich repeat</keyword>
<evidence type="ECO:0000313" key="18">
    <source>
        <dbReference type="EMBL" id="KAJ3684040.1"/>
    </source>
</evidence>
<dbReference type="GO" id="GO:0005524">
    <property type="term" value="F:ATP binding"/>
    <property type="evidence" value="ECO:0007669"/>
    <property type="project" value="UniProtKB-UniRule"/>
</dbReference>
<keyword evidence="13" id="KW-0675">Receptor</keyword>
<evidence type="ECO:0000256" key="5">
    <source>
        <dbReference type="ARBA" id="ARBA00022679"/>
    </source>
</evidence>
<evidence type="ECO:0000256" key="12">
    <source>
        <dbReference type="ARBA" id="ARBA00023136"/>
    </source>
</evidence>
<keyword evidence="10 14" id="KW-0067">ATP-binding</keyword>
<dbReference type="Gene3D" id="3.80.10.10">
    <property type="entry name" value="Ribonuclease Inhibitor"/>
    <property type="match status" value="1"/>
</dbReference>
<keyword evidence="11 15" id="KW-1133">Transmembrane helix</keyword>
<dbReference type="Pfam" id="PF00560">
    <property type="entry name" value="LRR_1"/>
    <property type="match status" value="2"/>
</dbReference>
<evidence type="ECO:0000256" key="3">
    <source>
        <dbReference type="ARBA" id="ARBA00022553"/>
    </source>
</evidence>
<dbReference type="InterPro" id="IPR024788">
    <property type="entry name" value="Malectin-like_Carb-bd_dom"/>
</dbReference>
<feature type="binding site" evidence="14">
    <location>
        <position position="631"/>
    </location>
    <ligand>
        <name>ATP</name>
        <dbReference type="ChEBI" id="CHEBI:30616"/>
    </ligand>
</feature>
<dbReference type="GO" id="GO:0004674">
    <property type="term" value="F:protein serine/threonine kinase activity"/>
    <property type="evidence" value="ECO:0007669"/>
    <property type="project" value="UniProtKB-KW"/>
</dbReference>
<name>A0AAD5W861_9POAL</name>
<keyword evidence="6 15" id="KW-0812">Transmembrane</keyword>
<sequence>MANYAPWILLHVFLFPFVTAQMPGFISLDCGGVDSYTDNTGLEWSPDDKFLFGQRANISAPASTNRQYATVRYFPADSRKYCYTLNVRTRTRYLVRATFLYGNFDNSNVYPKFDLSLGATPWSTIVISDAYTPEIVELVMLASQPTLSVCLSNASTGMPFMSTLELRQFNGSVYYTQSETRFFLSLAARINFGAESNDSIRYPDDPFDRIWQSDSIKKANYLVDVAPGTEKISTTSPIYVGFDEMPPQKVMQTAVVGQNGTLTYRLDLEGFPANAWAFSYLAEIEDLPPDETRKFKLFVPGRPEVSKPTIDVQENAGGKNRMYEPGFWNISLPFVFSFGLRMTNDSSRGPILNALEIYKYLEINLGSLDATTMASFTSNYPQAVWAQEGGDPCLPASWTWVQCSADQQPRVVSIMLSGKGITGNIPSELAKLPGLVELHLEGNSFSGPIPDFSGSPNLEIIHLENNDLSGGLPSSLSDLAHLKELYVQNNKLSGVIPSGLLKKSIALNYTGNTDLQTESKGKNTAVIILFTIIGVALLLVIGIACCLFQQRRKETKSSIETNCNAVVVPPPPPPARKLGTYFSEVATESAHRFALSEIESATDKFEKKIGSGGFGIVYYGKLTDGREIAVKVLTNESYQGIREFLNEVTLLSRIHHRNLVTFYGYSQQDGKNILVYEFMHNGTLKEHLRGSSPDKIVSWVKRLEVAEDAAKGIEYLHAGCSPTIIHRDLKSSNILLDKHMRAKVSDFGLSKPAADGSHVSSIVRGTVGYLDPEYYISQQLTEKSDIYSFGVILLELISGHEPISNENFGINCRNIVAWARTNIESGNIHAIIDPALEETYDIQSIWKIAETAILCVKPKGMQRPSITEVLKEIQEAILIEKRIHPDRECPLDIISKKSMCSSVNLDATDLVQSEHNDSFDDLLLRPGLR</sequence>
<feature type="signal peptide" evidence="16">
    <location>
        <begin position="1"/>
        <end position="20"/>
    </location>
</feature>
<keyword evidence="8 14" id="KW-0547">Nucleotide-binding</keyword>
<evidence type="ECO:0000256" key="2">
    <source>
        <dbReference type="ARBA" id="ARBA00022527"/>
    </source>
</evidence>
<evidence type="ECO:0000256" key="9">
    <source>
        <dbReference type="ARBA" id="ARBA00022777"/>
    </source>
</evidence>
<dbReference type="EMBL" id="JAMRDG010000002">
    <property type="protein sequence ID" value="KAJ3684040.1"/>
    <property type="molecule type" value="Genomic_DNA"/>
</dbReference>
<evidence type="ECO:0000256" key="6">
    <source>
        <dbReference type="ARBA" id="ARBA00022692"/>
    </source>
</evidence>
<dbReference type="SUPFAM" id="SSF56112">
    <property type="entry name" value="Protein kinase-like (PK-like)"/>
    <property type="match status" value="1"/>
</dbReference>
<evidence type="ECO:0000256" key="13">
    <source>
        <dbReference type="ARBA" id="ARBA00023170"/>
    </source>
</evidence>
<evidence type="ECO:0000259" key="17">
    <source>
        <dbReference type="PROSITE" id="PS50011"/>
    </source>
</evidence>
<dbReference type="PANTHER" id="PTHR45631:SF68">
    <property type="entry name" value="REPEAT FAMILY PROTEIN, PUTATIVE, EXPRESSED-RELATED"/>
    <property type="match status" value="1"/>
</dbReference>
<dbReference type="PROSITE" id="PS00108">
    <property type="entry name" value="PROTEIN_KINASE_ST"/>
    <property type="match status" value="1"/>
</dbReference>
<keyword evidence="9" id="KW-0418">Kinase</keyword>
<dbReference type="FunFam" id="1.10.510.10:FF:000146">
    <property type="entry name" value="LRR receptor-like serine/threonine-protein kinase IOS1"/>
    <property type="match status" value="1"/>
</dbReference>
<evidence type="ECO:0000256" key="16">
    <source>
        <dbReference type="SAM" id="SignalP"/>
    </source>
</evidence>
<keyword evidence="5" id="KW-0808">Transferase</keyword>
<dbReference type="Pfam" id="PF00069">
    <property type="entry name" value="Pkinase"/>
    <property type="match status" value="1"/>
</dbReference>
<keyword evidence="16" id="KW-0732">Signal</keyword>
<evidence type="ECO:0000256" key="1">
    <source>
        <dbReference type="ARBA" id="ARBA00004162"/>
    </source>
</evidence>
<dbReference type="AlphaFoldDB" id="A0AAD5W861"/>
<dbReference type="PROSITE" id="PS50011">
    <property type="entry name" value="PROTEIN_KINASE_DOM"/>
    <property type="match status" value="1"/>
</dbReference>
<evidence type="ECO:0000313" key="19">
    <source>
        <dbReference type="Proteomes" id="UP001210211"/>
    </source>
</evidence>
<feature type="transmembrane region" description="Helical" evidence="15">
    <location>
        <begin position="525"/>
        <end position="548"/>
    </location>
</feature>
<dbReference type="InterPro" id="IPR011009">
    <property type="entry name" value="Kinase-like_dom_sf"/>
</dbReference>
<dbReference type="Gene3D" id="3.30.200.20">
    <property type="entry name" value="Phosphorylase Kinase, domain 1"/>
    <property type="match status" value="1"/>
</dbReference>
<keyword evidence="19" id="KW-1185">Reference proteome</keyword>
<evidence type="ECO:0000256" key="8">
    <source>
        <dbReference type="ARBA" id="ARBA00022741"/>
    </source>
</evidence>
<dbReference type="Proteomes" id="UP001210211">
    <property type="component" value="Unassembled WGS sequence"/>
</dbReference>
<keyword evidence="7" id="KW-0677">Repeat</keyword>
<keyword evidence="3" id="KW-0597">Phosphoprotein</keyword>
<dbReference type="Pfam" id="PF12819">
    <property type="entry name" value="Malectin_like"/>
    <property type="match status" value="1"/>
</dbReference>
<feature type="domain" description="Protein kinase" evidence="17">
    <location>
        <begin position="603"/>
        <end position="877"/>
    </location>
</feature>
<dbReference type="GO" id="GO:0005886">
    <property type="term" value="C:plasma membrane"/>
    <property type="evidence" value="ECO:0007669"/>
    <property type="project" value="UniProtKB-SubCell"/>
</dbReference>
<comment type="subcellular location">
    <subcellularLocation>
        <location evidence="1">Cell membrane</location>
        <topology evidence="1">Single-pass membrane protein</topology>
    </subcellularLocation>
</comment>
<dbReference type="CDD" id="cd14066">
    <property type="entry name" value="STKc_IRAK"/>
    <property type="match status" value="1"/>
</dbReference>
<evidence type="ECO:0000256" key="4">
    <source>
        <dbReference type="ARBA" id="ARBA00022614"/>
    </source>
</evidence>
<dbReference type="InterPro" id="IPR017441">
    <property type="entry name" value="Protein_kinase_ATP_BS"/>
</dbReference>
<comment type="caution">
    <text evidence="18">The sequence shown here is derived from an EMBL/GenBank/DDBJ whole genome shotgun (WGS) entry which is preliminary data.</text>
</comment>
<keyword evidence="12 15" id="KW-0472">Membrane</keyword>